<keyword evidence="4" id="KW-1185">Reference proteome</keyword>
<feature type="domain" description="Thioredoxin" evidence="2">
    <location>
        <begin position="17"/>
        <end position="178"/>
    </location>
</feature>
<dbReference type="GO" id="GO:0016209">
    <property type="term" value="F:antioxidant activity"/>
    <property type="evidence" value="ECO:0007669"/>
    <property type="project" value="InterPro"/>
</dbReference>
<dbReference type="PROSITE" id="PS00194">
    <property type="entry name" value="THIOREDOXIN_1"/>
    <property type="match status" value="1"/>
</dbReference>
<dbReference type="InterPro" id="IPR013766">
    <property type="entry name" value="Thioredoxin_domain"/>
</dbReference>
<dbReference type="RefSeq" id="WP_132216896.1">
    <property type="nucleotide sequence ID" value="NZ_OX156936.1"/>
</dbReference>
<keyword evidence="1" id="KW-0676">Redox-active center</keyword>
<evidence type="ECO:0000313" key="4">
    <source>
        <dbReference type="Proteomes" id="UP000295455"/>
    </source>
</evidence>
<dbReference type="EMBL" id="SLUP01000003">
    <property type="protein sequence ID" value="TCL66721.1"/>
    <property type="molecule type" value="Genomic_DNA"/>
</dbReference>
<comment type="caution">
    <text evidence="3">The sequence shown here is derived from an EMBL/GenBank/DDBJ whole genome shotgun (WGS) entry which is preliminary data.</text>
</comment>
<dbReference type="PANTHER" id="PTHR42852:SF17">
    <property type="entry name" value="THIOREDOXIN-LIKE PROTEIN HI_1115"/>
    <property type="match status" value="1"/>
</dbReference>
<dbReference type="InterPro" id="IPR050553">
    <property type="entry name" value="Thioredoxin_ResA/DsbE_sf"/>
</dbReference>
<dbReference type="OrthoDB" id="9815205at2"/>
<dbReference type="InterPro" id="IPR000866">
    <property type="entry name" value="AhpC/TSA"/>
</dbReference>
<dbReference type="PANTHER" id="PTHR42852">
    <property type="entry name" value="THIOL:DISULFIDE INTERCHANGE PROTEIN DSBE"/>
    <property type="match status" value="1"/>
</dbReference>
<reference evidence="3 4" key="1">
    <citation type="submission" date="2019-03" db="EMBL/GenBank/DDBJ databases">
        <title>Genomic Encyclopedia of Type Strains, Phase IV (KMG-IV): sequencing the most valuable type-strain genomes for metagenomic binning, comparative biology and taxonomic classification.</title>
        <authorList>
            <person name="Goeker M."/>
        </authorList>
    </citation>
    <scope>NUCLEOTIDE SEQUENCE [LARGE SCALE GENOMIC DNA]</scope>
    <source>
        <strain evidence="3 4">DSM 18792</strain>
    </source>
</reference>
<name>A0A4R1RKJ6_9FLAO</name>
<protein>
    <submittedName>
        <fullName evidence="3">AhpC/TSA family protein</fullName>
    </submittedName>
</protein>
<dbReference type="GO" id="GO:0016491">
    <property type="term" value="F:oxidoreductase activity"/>
    <property type="evidence" value="ECO:0007669"/>
    <property type="project" value="InterPro"/>
</dbReference>
<organism evidence="3 4">
    <name type="scientific">Mariniflexile fucanivorans</name>
    <dbReference type="NCBI Taxonomy" id="264023"/>
    <lineage>
        <taxon>Bacteria</taxon>
        <taxon>Pseudomonadati</taxon>
        <taxon>Bacteroidota</taxon>
        <taxon>Flavobacteriia</taxon>
        <taxon>Flavobacteriales</taxon>
        <taxon>Flavobacteriaceae</taxon>
        <taxon>Mariniflexile</taxon>
    </lineage>
</organism>
<dbReference type="AlphaFoldDB" id="A0A4R1RKJ6"/>
<dbReference type="Gene3D" id="3.40.30.10">
    <property type="entry name" value="Glutaredoxin"/>
    <property type="match status" value="1"/>
</dbReference>
<evidence type="ECO:0000256" key="1">
    <source>
        <dbReference type="ARBA" id="ARBA00023284"/>
    </source>
</evidence>
<gene>
    <name evidence="3" type="ORF">EV196_103134</name>
</gene>
<dbReference type="PROSITE" id="PS51352">
    <property type="entry name" value="THIOREDOXIN_2"/>
    <property type="match status" value="1"/>
</dbReference>
<dbReference type="SUPFAM" id="SSF52833">
    <property type="entry name" value="Thioredoxin-like"/>
    <property type="match status" value="1"/>
</dbReference>
<dbReference type="CDD" id="cd02966">
    <property type="entry name" value="TlpA_like_family"/>
    <property type="match status" value="1"/>
</dbReference>
<dbReference type="PROSITE" id="PS51257">
    <property type="entry name" value="PROKAR_LIPOPROTEIN"/>
    <property type="match status" value="1"/>
</dbReference>
<proteinExistence type="predicted"/>
<dbReference type="Proteomes" id="UP000295455">
    <property type="component" value="Unassembled WGS sequence"/>
</dbReference>
<accession>A0A4R1RKJ6</accession>
<dbReference type="Pfam" id="PF00578">
    <property type="entry name" value="AhpC-TSA"/>
    <property type="match status" value="1"/>
</dbReference>
<evidence type="ECO:0000259" key="2">
    <source>
        <dbReference type="PROSITE" id="PS51352"/>
    </source>
</evidence>
<dbReference type="InterPro" id="IPR036249">
    <property type="entry name" value="Thioredoxin-like_sf"/>
</dbReference>
<dbReference type="InterPro" id="IPR017937">
    <property type="entry name" value="Thioredoxin_CS"/>
</dbReference>
<sequence>MKFKTVLIILLVFASCKNEEKKAEIATNDNVVEKQIEANLDLEVYDFAGFEKFLNRDDGKIHVINFWATWCAPCVKELPYFEKLNAEYGNENVEVLLVSLDFPHLYESKLKPFIKDNKLKSKVIALDDADMNTWIPKVDETWSGSLPATIIYKNNKRKFFEQSFTFEALETEVKQFLK</sequence>
<evidence type="ECO:0000313" key="3">
    <source>
        <dbReference type="EMBL" id="TCL66721.1"/>
    </source>
</evidence>